<evidence type="ECO:0000256" key="1">
    <source>
        <dbReference type="SAM" id="Phobius"/>
    </source>
</evidence>
<feature type="transmembrane region" description="Helical" evidence="1">
    <location>
        <begin position="16"/>
        <end position="35"/>
    </location>
</feature>
<keyword evidence="1" id="KW-0812">Transmembrane</keyword>
<protein>
    <submittedName>
        <fullName evidence="2">Uncharacterized protein</fullName>
    </submittedName>
</protein>
<reference evidence="2" key="1">
    <citation type="submission" date="2014-05" db="EMBL/GenBank/DDBJ databases">
        <authorList>
            <person name="Chronopoulou M."/>
        </authorList>
    </citation>
    <scope>NUCLEOTIDE SEQUENCE</scope>
    <source>
        <tissue evidence="2">Whole organism</tissue>
    </source>
</reference>
<dbReference type="AlphaFoldDB" id="A0A0K2TGS7"/>
<name>A0A0K2TGS7_LEPSM</name>
<evidence type="ECO:0000313" key="2">
    <source>
        <dbReference type="EMBL" id="CDW25248.1"/>
    </source>
</evidence>
<sequence>MHILTDSDCSSSNSSGTIYSLSTFLLLSITLFIQLI</sequence>
<organism evidence="2">
    <name type="scientific">Lepeophtheirus salmonis</name>
    <name type="common">Salmon louse</name>
    <name type="synonym">Caligus salmonis</name>
    <dbReference type="NCBI Taxonomy" id="72036"/>
    <lineage>
        <taxon>Eukaryota</taxon>
        <taxon>Metazoa</taxon>
        <taxon>Ecdysozoa</taxon>
        <taxon>Arthropoda</taxon>
        <taxon>Crustacea</taxon>
        <taxon>Multicrustacea</taxon>
        <taxon>Hexanauplia</taxon>
        <taxon>Copepoda</taxon>
        <taxon>Siphonostomatoida</taxon>
        <taxon>Caligidae</taxon>
        <taxon>Lepeophtheirus</taxon>
    </lineage>
</organism>
<proteinExistence type="predicted"/>
<keyword evidence="1" id="KW-1133">Transmembrane helix</keyword>
<keyword evidence="1" id="KW-0472">Membrane</keyword>
<accession>A0A0K2TGS7</accession>
<dbReference type="EMBL" id="HACA01007887">
    <property type="protein sequence ID" value="CDW25248.1"/>
    <property type="molecule type" value="Transcribed_RNA"/>
</dbReference>